<sequence length="70" mass="7708">MPVRASEGRESVGQGTKPQDQAAEVGQFREEIEGAKAKIVVRHEQGLIPLSHTYTPEKHATPQILSTKEE</sequence>
<accession>A0A4Z2H8X4</accession>
<proteinExistence type="predicted"/>
<organism evidence="2 3">
    <name type="scientific">Liparis tanakae</name>
    <name type="common">Tanaka's snailfish</name>
    <dbReference type="NCBI Taxonomy" id="230148"/>
    <lineage>
        <taxon>Eukaryota</taxon>
        <taxon>Metazoa</taxon>
        <taxon>Chordata</taxon>
        <taxon>Craniata</taxon>
        <taxon>Vertebrata</taxon>
        <taxon>Euteleostomi</taxon>
        <taxon>Actinopterygii</taxon>
        <taxon>Neopterygii</taxon>
        <taxon>Teleostei</taxon>
        <taxon>Neoteleostei</taxon>
        <taxon>Acanthomorphata</taxon>
        <taxon>Eupercaria</taxon>
        <taxon>Perciformes</taxon>
        <taxon>Cottioidei</taxon>
        <taxon>Cottales</taxon>
        <taxon>Liparidae</taxon>
        <taxon>Liparis</taxon>
    </lineage>
</organism>
<feature type="compositionally biased region" description="Basic and acidic residues" evidence="1">
    <location>
        <begin position="1"/>
        <end position="10"/>
    </location>
</feature>
<dbReference type="Proteomes" id="UP000314294">
    <property type="component" value="Unassembled WGS sequence"/>
</dbReference>
<protein>
    <submittedName>
        <fullName evidence="2">Uncharacterized protein</fullName>
    </submittedName>
</protein>
<feature type="region of interest" description="Disordered" evidence="1">
    <location>
        <begin position="48"/>
        <end position="70"/>
    </location>
</feature>
<feature type="region of interest" description="Disordered" evidence="1">
    <location>
        <begin position="1"/>
        <end position="25"/>
    </location>
</feature>
<gene>
    <name evidence="2" type="ORF">EYF80_028441</name>
</gene>
<name>A0A4Z2H8X4_9TELE</name>
<reference evidence="2 3" key="1">
    <citation type="submission" date="2019-03" db="EMBL/GenBank/DDBJ databases">
        <title>First draft genome of Liparis tanakae, snailfish: a comprehensive survey of snailfish specific genes.</title>
        <authorList>
            <person name="Kim W."/>
            <person name="Song I."/>
            <person name="Jeong J.-H."/>
            <person name="Kim D."/>
            <person name="Kim S."/>
            <person name="Ryu S."/>
            <person name="Song J.Y."/>
            <person name="Lee S.K."/>
        </authorList>
    </citation>
    <scope>NUCLEOTIDE SEQUENCE [LARGE SCALE GENOMIC DNA]</scope>
    <source>
        <tissue evidence="2">Muscle</tissue>
    </source>
</reference>
<dbReference type="EMBL" id="SRLO01000317">
    <property type="protein sequence ID" value="TNN61314.1"/>
    <property type="molecule type" value="Genomic_DNA"/>
</dbReference>
<keyword evidence="3" id="KW-1185">Reference proteome</keyword>
<evidence type="ECO:0000313" key="3">
    <source>
        <dbReference type="Proteomes" id="UP000314294"/>
    </source>
</evidence>
<comment type="caution">
    <text evidence="2">The sequence shown here is derived from an EMBL/GenBank/DDBJ whole genome shotgun (WGS) entry which is preliminary data.</text>
</comment>
<evidence type="ECO:0000313" key="2">
    <source>
        <dbReference type="EMBL" id="TNN61314.1"/>
    </source>
</evidence>
<evidence type="ECO:0000256" key="1">
    <source>
        <dbReference type="SAM" id="MobiDB-lite"/>
    </source>
</evidence>
<dbReference type="AlphaFoldDB" id="A0A4Z2H8X4"/>